<organism evidence="1 6">
    <name type="scientific">Ruthenibacterium lactatiformans</name>
    <dbReference type="NCBI Taxonomy" id="1550024"/>
    <lineage>
        <taxon>Bacteria</taxon>
        <taxon>Bacillati</taxon>
        <taxon>Bacillota</taxon>
        <taxon>Clostridia</taxon>
        <taxon>Eubacteriales</taxon>
        <taxon>Oscillospiraceae</taxon>
        <taxon>Ruthenibacterium</taxon>
    </lineage>
</organism>
<dbReference type="EMBL" id="VUNJ01000006">
    <property type="protein sequence ID" value="MST91739.1"/>
    <property type="molecule type" value="Genomic_DNA"/>
</dbReference>
<reference evidence="3 8" key="4">
    <citation type="submission" date="2019-08" db="EMBL/GenBank/DDBJ databases">
        <title>In-depth cultivation of the pig gut microbiome towards novel bacterial diversity and tailored functional studies.</title>
        <authorList>
            <person name="Wylensek D."/>
            <person name="Hitch T.C.A."/>
            <person name="Clavel T."/>
        </authorList>
    </citation>
    <scope>NUCLEOTIDE SEQUENCE [LARGE SCALE GENOMIC DNA]</scope>
    <source>
        <strain evidence="3 8">WCA3-601-WT-6J</strain>
    </source>
</reference>
<evidence type="ECO:0000313" key="4">
    <source>
        <dbReference type="EMBL" id="MTS26794.1"/>
    </source>
</evidence>
<keyword evidence="6" id="KW-1185">Reference proteome</keyword>
<reference evidence="9 10" key="3">
    <citation type="journal article" date="2019" name="Nat. Med.">
        <title>A library of human gut bacterial isolates paired with longitudinal multiomics data enables mechanistic microbiome research.</title>
        <authorList>
            <person name="Poyet M."/>
            <person name="Groussin M."/>
            <person name="Gibbons S.M."/>
            <person name="Avila-Pacheco J."/>
            <person name="Jiang X."/>
            <person name="Kearney S.M."/>
            <person name="Perrotta A.R."/>
            <person name="Berdy B."/>
            <person name="Zhao S."/>
            <person name="Lieberman T.D."/>
            <person name="Swanson P.K."/>
            <person name="Smith M."/>
            <person name="Roesemann S."/>
            <person name="Alexander J.E."/>
            <person name="Rich S.A."/>
            <person name="Livny J."/>
            <person name="Vlamakis H."/>
            <person name="Clish C."/>
            <person name="Bullock K."/>
            <person name="Deik A."/>
            <person name="Scott J."/>
            <person name="Pierce K.A."/>
            <person name="Xavier R.J."/>
            <person name="Alm E.J."/>
        </authorList>
    </citation>
    <scope>NUCLEOTIDE SEQUENCE [LARGE SCALE GENOMIC DNA]</scope>
    <source>
        <strain evidence="4 10">BIOML-A4</strain>
        <strain evidence="5 9">BIOML-A7</strain>
    </source>
</reference>
<dbReference type="EMBL" id="LMUA01000006">
    <property type="protein sequence ID" value="KUE76864.1"/>
    <property type="molecule type" value="Genomic_DNA"/>
</dbReference>
<gene>
    <name evidence="2" type="ORF">ASJ35_06180</name>
    <name evidence="3" type="ORF">FYJ76_07240</name>
    <name evidence="5" type="ORF">GMD52_09940</name>
    <name evidence="4" type="ORF">GMD59_05775</name>
    <name evidence="1" type="ORF">TQ39_09935</name>
</gene>
<dbReference type="EMBL" id="WMZU01000006">
    <property type="protein sequence ID" value="MTS26794.1"/>
    <property type="molecule type" value="Genomic_DNA"/>
</dbReference>
<dbReference type="Proteomes" id="UP000053433">
    <property type="component" value="Unassembled WGS sequence"/>
</dbReference>
<dbReference type="EMBL" id="WMZR01000011">
    <property type="protein sequence ID" value="MTS51861.1"/>
    <property type="molecule type" value="Genomic_DNA"/>
</dbReference>
<dbReference type="Proteomes" id="UP000032483">
    <property type="component" value="Unassembled WGS sequence"/>
</dbReference>
<evidence type="ECO:0000313" key="3">
    <source>
        <dbReference type="EMBL" id="MST91739.1"/>
    </source>
</evidence>
<dbReference type="Proteomes" id="UP000449193">
    <property type="component" value="Unassembled WGS sequence"/>
</dbReference>
<name>A0A0D8IYU6_9FIRM</name>
<evidence type="ECO:0000313" key="9">
    <source>
        <dbReference type="Proteomes" id="UP000449193"/>
    </source>
</evidence>
<accession>A0A0D8IYU6</accession>
<accession>A0A0W7TST2</accession>
<reference evidence="1" key="1">
    <citation type="submission" date="2015-02" db="EMBL/GenBank/DDBJ databases">
        <title>A novel member of the family Ruminococcaceae isolated from human feces.</title>
        <authorList>
            <person name="Shkoporov A.N."/>
            <person name="Chaplin A.V."/>
            <person name="Motuzova O.V."/>
            <person name="Kafarskaia L.I."/>
            <person name="Khokhlova E.V."/>
            <person name="Efimov B.A."/>
        </authorList>
    </citation>
    <scope>NUCLEOTIDE SEQUENCE [LARGE SCALE GENOMIC DNA]</scope>
    <source>
        <strain evidence="1">585-1</strain>
    </source>
</reference>
<protein>
    <submittedName>
        <fullName evidence="3">Zinc ribbon domain-containing protein</fullName>
    </submittedName>
</protein>
<evidence type="ECO:0000313" key="5">
    <source>
        <dbReference type="EMBL" id="MTS51861.1"/>
    </source>
</evidence>
<dbReference type="RefSeq" id="WP_009322497.1">
    <property type="nucleotide sequence ID" value="NZ_CAOJUJ010000014.1"/>
</dbReference>
<comment type="caution">
    <text evidence="1">The sequence shown here is derived from an EMBL/GenBank/DDBJ whole genome shotgun (WGS) entry which is preliminary data.</text>
</comment>
<evidence type="ECO:0000313" key="7">
    <source>
        <dbReference type="Proteomes" id="UP000053433"/>
    </source>
</evidence>
<dbReference type="NCBIfam" id="NF045650">
    <property type="entry name" value="CD1247_Nterm"/>
    <property type="match status" value="1"/>
</dbReference>
<dbReference type="Proteomes" id="UP000472755">
    <property type="component" value="Unassembled WGS sequence"/>
</dbReference>
<evidence type="ECO:0000313" key="10">
    <source>
        <dbReference type="Proteomes" id="UP000472755"/>
    </source>
</evidence>
<evidence type="ECO:0000313" key="1">
    <source>
        <dbReference type="EMBL" id="KJF39875.1"/>
    </source>
</evidence>
<dbReference type="AlphaFoldDB" id="A0A0D8IYU6"/>
<evidence type="ECO:0000313" key="8">
    <source>
        <dbReference type="Proteomes" id="UP000431913"/>
    </source>
</evidence>
<proteinExistence type="predicted"/>
<evidence type="ECO:0000313" key="6">
    <source>
        <dbReference type="Proteomes" id="UP000032483"/>
    </source>
</evidence>
<dbReference type="InterPro" id="IPR054688">
    <property type="entry name" value="CD1247_N"/>
</dbReference>
<evidence type="ECO:0000313" key="2">
    <source>
        <dbReference type="EMBL" id="KUE76864.1"/>
    </source>
</evidence>
<reference evidence="2 7" key="2">
    <citation type="submission" date="2015-10" db="EMBL/GenBank/DDBJ databases">
        <title>A novel member of the family Ruminococcaceae isolated from human faeces.</title>
        <authorList>
            <person name="Shkoporov A.N."/>
            <person name="Chaplin A.V."/>
            <person name="Motuzova O.V."/>
            <person name="Kafarskaia L.I."/>
            <person name="Efimov B.A."/>
        </authorList>
    </citation>
    <scope>NUCLEOTIDE SEQUENCE [LARGE SCALE GENOMIC DNA]</scope>
    <source>
        <strain evidence="2 7">668</strain>
    </source>
</reference>
<dbReference type="Proteomes" id="UP000431913">
    <property type="component" value="Unassembled WGS sequence"/>
</dbReference>
<dbReference type="GeneID" id="42856903"/>
<dbReference type="Gene3D" id="2.20.28.160">
    <property type="match status" value="1"/>
</dbReference>
<dbReference type="EMBL" id="JXXK01000012">
    <property type="protein sequence ID" value="KJF39875.1"/>
    <property type="molecule type" value="Genomic_DNA"/>
</dbReference>
<sequence length="149" mass="16550">MELKEKVAYIKGMMEGMEFDTATKEGKLLAAVVDVLEEMAKEVTNIDEDVDTLYDEVDAMSEDLEDVENFLFDEDGGDEDEDDYDEEYEAGLYEITCPQCGEVVCVDEDMLANDDLACPNCGTKFEVDFSEDDDACEGCEGCCGGKDEE</sequence>